<keyword evidence="1" id="KW-0812">Transmembrane</keyword>
<reference evidence="2 3" key="1">
    <citation type="submission" date="2017-05" db="EMBL/GenBank/DDBJ databases">
        <title>Vagococcus spp. assemblies.</title>
        <authorList>
            <person name="Gulvik C.A."/>
        </authorList>
    </citation>
    <scope>NUCLEOTIDE SEQUENCE [LARGE SCALE GENOMIC DNA]</scope>
    <source>
        <strain evidence="2 3">DSM 24756</strain>
    </source>
</reference>
<evidence type="ECO:0000313" key="3">
    <source>
        <dbReference type="Proteomes" id="UP000288669"/>
    </source>
</evidence>
<keyword evidence="1" id="KW-0472">Membrane</keyword>
<feature type="transmembrane region" description="Helical" evidence="1">
    <location>
        <begin position="14"/>
        <end position="33"/>
    </location>
</feature>
<dbReference type="RefSeq" id="WP_126823983.1">
    <property type="nucleotide sequence ID" value="NZ_JBHLWU010000002.1"/>
</dbReference>
<keyword evidence="3" id="KW-1185">Reference proteome</keyword>
<accession>A0A430AG63</accession>
<keyword evidence="1" id="KW-1133">Transmembrane helix</keyword>
<evidence type="ECO:0000313" key="2">
    <source>
        <dbReference type="EMBL" id="RSU06902.1"/>
    </source>
</evidence>
<dbReference type="Proteomes" id="UP000288669">
    <property type="component" value="Unassembled WGS sequence"/>
</dbReference>
<gene>
    <name evidence="2" type="ORF">CBF30_06480</name>
</gene>
<name>A0A430AG63_9ENTE</name>
<dbReference type="OrthoDB" id="2194683at2"/>
<dbReference type="EMBL" id="NGJZ01000002">
    <property type="protein sequence ID" value="RSU06902.1"/>
    <property type="molecule type" value="Genomic_DNA"/>
</dbReference>
<organism evidence="2 3">
    <name type="scientific">Vagococcus entomophilus</name>
    <dbReference type="NCBI Taxonomy" id="1160095"/>
    <lineage>
        <taxon>Bacteria</taxon>
        <taxon>Bacillati</taxon>
        <taxon>Bacillota</taxon>
        <taxon>Bacilli</taxon>
        <taxon>Lactobacillales</taxon>
        <taxon>Enterococcaceae</taxon>
        <taxon>Vagococcus</taxon>
    </lineage>
</organism>
<protein>
    <submittedName>
        <fullName evidence="2">Uncharacterized protein</fullName>
    </submittedName>
</protein>
<proteinExistence type="predicted"/>
<evidence type="ECO:0000256" key="1">
    <source>
        <dbReference type="SAM" id="Phobius"/>
    </source>
</evidence>
<dbReference type="AlphaFoldDB" id="A0A430AG63"/>
<sequence length="312" mass="35651">MIKNILETKEGRRLGLIGLALLCSIIVLGLLFIKMPLTHKKTTQSPTEKEKYAKQLEESAIKNGTVYQGIWISNRADKMQVEIKSNGSYEATRWLTTGYVTTDGKDMTFKDKNKGKVSFSFETQNGRTFLRYKSKKENILLFPDEETKKIILNQATENKAATEQVKSQKWLDVLQKGNWESEKNGDHYELAFNSDAYTQTYVSKEKLEKKVYQYRILNQEESDDQLSCNITLVRTDTDGSQEKIECTLTEKTNVYQLNAVSGTFLWLSSYQKEVSKVALTQTGVEKEEAKKITQTTVDENGNQVVVKEESIN</sequence>
<comment type="caution">
    <text evidence="2">The sequence shown here is derived from an EMBL/GenBank/DDBJ whole genome shotgun (WGS) entry which is preliminary data.</text>
</comment>